<reference evidence="2 3" key="1">
    <citation type="submission" date="2019-12" db="EMBL/GenBank/DDBJ databases">
        <authorList>
            <person name="Kim Y.S."/>
        </authorList>
    </citation>
    <scope>NUCLEOTIDE SEQUENCE [LARGE SCALE GENOMIC DNA]</scope>
    <source>
        <strain evidence="2 3">MMS17-SY077</strain>
    </source>
</reference>
<evidence type="ECO:0000313" key="3">
    <source>
        <dbReference type="Proteomes" id="UP000438182"/>
    </source>
</evidence>
<organism evidence="2 3">
    <name type="scientific">Agromyces seonyuensis</name>
    <dbReference type="NCBI Taxonomy" id="2662446"/>
    <lineage>
        <taxon>Bacteria</taxon>
        <taxon>Bacillati</taxon>
        <taxon>Actinomycetota</taxon>
        <taxon>Actinomycetes</taxon>
        <taxon>Micrococcales</taxon>
        <taxon>Microbacteriaceae</taxon>
        <taxon>Agromyces</taxon>
    </lineage>
</organism>
<name>A0A6I4NUR1_9MICO</name>
<dbReference type="InterPro" id="IPR017946">
    <property type="entry name" value="PLC-like_Pdiesterase_TIM-brl"/>
</dbReference>
<dbReference type="EMBL" id="WSTA01000013">
    <property type="protein sequence ID" value="MWB97821.1"/>
    <property type="molecule type" value="Genomic_DNA"/>
</dbReference>
<accession>A0A6I4NUR1</accession>
<dbReference type="InterPro" id="IPR030395">
    <property type="entry name" value="GP_PDE_dom"/>
</dbReference>
<dbReference type="SUPFAM" id="SSF51695">
    <property type="entry name" value="PLC-like phosphodiesterases"/>
    <property type="match status" value="1"/>
</dbReference>
<dbReference type="Pfam" id="PF03009">
    <property type="entry name" value="GDPD"/>
    <property type="match status" value="1"/>
</dbReference>
<gene>
    <name evidence="2" type="ORF">GB864_04545</name>
</gene>
<comment type="caution">
    <text evidence="2">The sequence shown here is derived from an EMBL/GenBank/DDBJ whole genome shotgun (WGS) entry which is preliminary data.</text>
</comment>
<dbReference type="GO" id="GO:0006629">
    <property type="term" value="P:lipid metabolic process"/>
    <property type="evidence" value="ECO:0007669"/>
    <property type="project" value="InterPro"/>
</dbReference>
<evidence type="ECO:0000313" key="2">
    <source>
        <dbReference type="EMBL" id="MWB97821.1"/>
    </source>
</evidence>
<dbReference type="PANTHER" id="PTHR43805">
    <property type="entry name" value="GLYCEROPHOSPHORYL DIESTER PHOSPHODIESTERASE"/>
    <property type="match status" value="1"/>
</dbReference>
<dbReference type="GO" id="GO:0008081">
    <property type="term" value="F:phosphoric diester hydrolase activity"/>
    <property type="evidence" value="ECO:0007669"/>
    <property type="project" value="InterPro"/>
</dbReference>
<keyword evidence="3" id="KW-1185">Reference proteome</keyword>
<protein>
    <submittedName>
        <fullName evidence="2">Glycerophosphodiester phosphodiesterase</fullName>
    </submittedName>
</protein>
<dbReference type="PANTHER" id="PTHR43805:SF1">
    <property type="entry name" value="GP-PDE DOMAIN-CONTAINING PROTEIN"/>
    <property type="match status" value="1"/>
</dbReference>
<sequence length="258" mass="27593">MRSRYFDGPTPRVLAHRGLALESPENTVGAFAAALSAGADSLETDVHASRDGVAIVSHDPDLERVAGRRGRIGDFTVIQLASIDLGGGEHPERLEDVLVRFPDARFNIDVKQEAALGPAIEAVLAADAADRVLLTSFDDGRRMRLAERLPGVATSGGRRAVILCLVGSWFGSTALVRAGLRGAGALQVPERAGFLRIVSARFLRIVHRAGAEVHVWTVNDPEDMRRLLDLGVDGLVTDRCDLAVPLVAARRGRRSDGG</sequence>
<evidence type="ECO:0000259" key="1">
    <source>
        <dbReference type="PROSITE" id="PS51704"/>
    </source>
</evidence>
<proteinExistence type="predicted"/>
<dbReference type="Gene3D" id="3.20.20.190">
    <property type="entry name" value="Phosphatidylinositol (PI) phosphodiesterase"/>
    <property type="match status" value="1"/>
</dbReference>
<feature type="domain" description="GP-PDE" evidence="1">
    <location>
        <begin position="11"/>
        <end position="247"/>
    </location>
</feature>
<dbReference type="PROSITE" id="PS51704">
    <property type="entry name" value="GP_PDE"/>
    <property type="match status" value="1"/>
</dbReference>
<dbReference type="Proteomes" id="UP000438182">
    <property type="component" value="Unassembled WGS sequence"/>
</dbReference>
<dbReference type="AlphaFoldDB" id="A0A6I4NUR1"/>